<name>A0A8R7R3F4_TRIUA</name>
<organism evidence="2 3">
    <name type="scientific">Triticum urartu</name>
    <name type="common">Red wild einkorn</name>
    <name type="synonym">Crithodium urartu</name>
    <dbReference type="NCBI Taxonomy" id="4572"/>
    <lineage>
        <taxon>Eukaryota</taxon>
        <taxon>Viridiplantae</taxon>
        <taxon>Streptophyta</taxon>
        <taxon>Embryophyta</taxon>
        <taxon>Tracheophyta</taxon>
        <taxon>Spermatophyta</taxon>
        <taxon>Magnoliopsida</taxon>
        <taxon>Liliopsida</taxon>
        <taxon>Poales</taxon>
        <taxon>Poaceae</taxon>
        <taxon>BOP clade</taxon>
        <taxon>Pooideae</taxon>
        <taxon>Triticodae</taxon>
        <taxon>Triticeae</taxon>
        <taxon>Triticinae</taxon>
        <taxon>Triticum</taxon>
    </lineage>
</organism>
<evidence type="ECO:0000313" key="3">
    <source>
        <dbReference type="Proteomes" id="UP000015106"/>
    </source>
</evidence>
<dbReference type="Gramene" id="TuG1812G0700003124.01.T01">
    <property type="protein sequence ID" value="TuG1812G0700003124.01.T01.cds464721"/>
    <property type="gene ID" value="TuG1812G0700003124.01"/>
</dbReference>
<reference evidence="2" key="3">
    <citation type="submission" date="2022-06" db="UniProtKB">
        <authorList>
            <consortium name="EnsemblPlants"/>
        </authorList>
    </citation>
    <scope>IDENTIFICATION</scope>
</reference>
<protein>
    <submittedName>
        <fullName evidence="2">Uncharacterized protein</fullName>
    </submittedName>
</protein>
<evidence type="ECO:0000256" key="1">
    <source>
        <dbReference type="SAM" id="MobiDB-lite"/>
    </source>
</evidence>
<reference evidence="2" key="2">
    <citation type="submission" date="2018-03" db="EMBL/GenBank/DDBJ databases">
        <title>The Triticum urartu genome reveals the dynamic nature of wheat genome evolution.</title>
        <authorList>
            <person name="Ling H."/>
            <person name="Ma B."/>
            <person name="Shi X."/>
            <person name="Liu H."/>
            <person name="Dong L."/>
            <person name="Sun H."/>
            <person name="Cao Y."/>
            <person name="Gao Q."/>
            <person name="Zheng S."/>
            <person name="Li Y."/>
            <person name="Yu Y."/>
            <person name="Du H."/>
            <person name="Qi M."/>
            <person name="Li Y."/>
            <person name="Yu H."/>
            <person name="Cui Y."/>
            <person name="Wang N."/>
            <person name="Chen C."/>
            <person name="Wu H."/>
            <person name="Zhao Y."/>
            <person name="Zhang J."/>
            <person name="Li Y."/>
            <person name="Zhou W."/>
            <person name="Zhang B."/>
            <person name="Hu W."/>
            <person name="Eijk M."/>
            <person name="Tang J."/>
            <person name="Witsenboer H."/>
            <person name="Zhao S."/>
            <person name="Li Z."/>
            <person name="Zhang A."/>
            <person name="Wang D."/>
            <person name="Liang C."/>
        </authorList>
    </citation>
    <scope>NUCLEOTIDE SEQUENCE [LARGE SCALE GENOMIC DNA]</scope>
    <source>
        <strain evidence="2">cv. G1812</strain>
    </source>
</reference>
<accession>A0A8R7R3F4</accession>
<reference evidence="3" key="1">
    <citation type="journal article" date="2013" name="Nature">
        <title>Draft genome of the wheat A-genome progenitor Triticum urartu.</title>
        <authorList>
            <person name="Ling H.Q."/>
            <person name="Zhao S."/>
            <person name="Liu D."/>
            <person name="Wang J."/>
            <person name="Sun H."/>
            <person name="Zhang C."/>
            <person name="Fan H."/>
            <person name="Li D."/>
            <person name="Dong L."/>
            <person name="Tao Y."/>
            <person name="Gao C."/>
            <person name="Wu H."/>
            <person name="Li Y."/>
            <person name="Cui Y."/>
            <person name="Guo X."/>
            <person name="Zheng S."/>
            <person name="Wang B."/>
            <person name="Yu K."/>
            <person name="Liang Q."/>
            <person name="Yang W."/>
            <person name="Lou X."/>
            <person name="Chen J."/>
            <person name="Feng M."/>
            <person name="Jian J."/>
            <person name="Zhang X."/>
            <person name="Luo G."/>
            <person name="Jiang Y."/>
            <person name="Liu J."/>
            <person name="Wang Z."/>
            <person name="Sha Y."/>
            <person name="Zhang B."/>
            <person name="Wu H."/>
            <person name="Tang D."/>
            <person name="Shen Q."/>
            <person name="Xue P."/>
            <person name="Zou S."/>
            <person name="Wang X."/>
            <person name="Liu X."/>
            <person name="Wang F."/>
            <person name="Yang Y."/>
            <person name="An X."/>
            <person name="Dong Z."/>
            <person name="Zhang K."/>
            <person name="Zhang X."/>
            <person name="Luo M.C."/>
            <person name="Dvorak J."/>
            <person name="Tong Y."/>
            <person name="Wang J."/>
            <person name="Yang H."/>
            <person name="Li Z."/>
            <person name="Wang D."/>
            <person name="Zhang A."/>
            <person name="Wang J."/>
        </authorList>
    </citation>
    <scope>NUCLEOTIDE SEQUENCE</scope>
    <source>
        <strain evidence="3">cv. G1812</strain>
    </source>
</reference>
<evidence type="ECO:0000313" key="2">
    <source>
        <dbReference type="EnsemblPlants" id="TuG1812G0700003124.01.T01.cds464721"/>
    </source>
</evidence>
<sequence>PTASFGSTPSRGTPALSTSLPRERFPDLVRSGRKSSKSDDADSTLPSLCLRQPPAPPAKSFSPRRRCHPLPPAKILCQVMATV</sequence>
<proteinExistence type="predicted"/>
<keyword evidence="3" id="KW-1185">Reference proteome</keyword>
<dbReference type="EnsemblPlants" id="TuG1812G0700003124.01.T01">
    <property type="protein sequence ID" value="TuG1812G0700003124.01.T01.cds464721"/>
    <property type="gene ID" value="TuG1812G0700003124.01"/>
</dbReference>
<feature type="region of interest" description="Disordered" evidence="1">
    <location>
        <begin position="1"/>
        <end position="69"/>
    </location>
</feature>
<dbReference type="Proteomes" id="UP000015106">
    <property type="component" value="Chromosome 7"/>
</dbReference>
<dbReference type="AlphaFoldDB" id="A0A8R7R3F4"/>
<feature type="compositionally biased region" description="Polar residues" evidence="1">
    <location>
        <begin position="1"/>
        <end position="20"/>
    </location>
</feature>